<evidence type="ECO:0000256" key="3">
    <source>
        <dbReference type="SAM" id="Phobius"/>
    </source>
</evidence>
<name>A0ABW0GP33_9MICO</name>
<dbReference type="EMBL" id="JBHSLD010000007">
    <property type="protein sequence ID" value="MFC5380925.1"/>
    <property type="molecule type" value="Genomic_DNA"/>
</dbReference>
<feature type="domain" description="Calcineurin-like phosphoesterase" evidence="4">
    <location>
        <begin position="61"/>
        <end position="227"/>
    </location>
</feature>
<evidence type="ECO:0000256" key="2">
    <source>
        <dbReference type="ARBA" id="ARBA00022801"/>
    </source>
</evidence>
<keyword evidence="3" id="KW-0812">Transmembrane</keyword>
<proteinExistence type="predicted"/>
<gene>
    <name evidence="5" type="ORF">ACFPJ6_08990</name>
</gene>
<evidence type="ECO:0000313" key="5">
    <source>
        <dbReference type="EMBL" id="MFC5380925.1"/>
    </source>
</evidence>
<dbReference type="Gene3D" id="3.60.21.10">
    <property type="match status" value="1"/>
</dbReference>
<evidence type="ECO:0000256" key="1">
    <source>
        <dbReference type="ARBA" id="ARBA00022723"/>
    </source>
</evidence>
<organism evidence="5 6">
    <name type="scientific">Aquipuribacter nitratireducens</name>
    <dbReference type="NCBI Taxonomy" id="650104"/>
    <lineage>
        <taxon>Bacteria</taxon>
        <taxon>Bacillati</taxon>
        <taxon>Actinomycetota</taxon>
        <taxon>Actinomycetes</taxon>
        <taxon>Micrococcales</taxon>
        <taxon>Intrasporangiaceae</taxon>
        <taxon>Aquipuribacter</taxon>
    </lineage>
</organism>
<feature type="transmembrane region" description="Helical" evidence="3">
    <location>
        <begin position="12"/>
        <end position="34"/>
    </location>
</feature>
<protein>
    <submittedName>
        <fullName evidence="5">Metallophosphoesterase</fullName>
    </submittedName>
</protein>
<comment type="caution">
    <text evidence="5">The sequence shown here is derived from an EMBL/GenBank/DDBJ whole genome shotgun (WGS) entry which is preliminary data.</text>
</comment>
<keyword evidence="6" id="KW-1185">Reference proteome</keyword>
<dbReference type="PANTHER" id="PTHR31302">
    <property type="entry name" value="TRANSMEMBRANE PROTEIN WITH METALLOPHOSPHOESTERASE DOMAIN-RELATED"/>
    <property type="match status" value="1"/>
</dbReference>
<dbReference type="InterPro" id="IPR004843">
    <property type="entry name" value="Calcineurin-like_PHP"/>
</dbReference>
<reference evidence="6" key="1">
    <citation type="journal article" date="2019" name="Int. J. Syst. Evol. Microbiol.">
        <title>The Global Catalogue of Microorganisms (GCM) 10K type strain sequencing project: providing services to taxonomists for standard genome sequencing and annotation.</title>
        <authorList>
            <consortium name="The Broad Institute Genomics Platform"/>
            <consortium name="The Broad Institute Genome Sequencing Center for Infectious Disease"/>
            <person name="Wu L."/>
            <person name="Ma J."/>
        </authorList>
    </citation>
    <scope>NUCLEOTIDE SEQUENCE [LARGE SCALE GENOMIC DNA]</scope>
    <source>
        <strain evidence="6">CCUG 43114</strain>
    </source>
</reference>
<dbReference type="InterPro" id="IPR051158">
    <property type="entry name" value="Metallophosphoesterase_sf"/>
</dbReference>
<keyword evidence="3" id="KW-0472">Membrane</keyword>
<dbReference type="PANTHER" id="PTHR31302:SF31">
    <property type="entry name" value="PHOSPHODIESTERASE YAEI"/>
    <property type="match status" value="1"/>
</dbReference>
<keyword evidence="1" id="KW-0479">Metal-binding</keyword>
<evidence type="ECO:0000313" key="6">
    <source>
        <dbReference type="Proteomes" id="UP001596122"/>
    </source>
</evidence>
<dbReference type="Pfam" id="PF00149">
    <property type="entry name" value="Metallophos"/>
    <property type="match status" value="1"/>
</dbReference>
<dbReference type="Proteomes" id="UP001596122">
    <property type="component" value="Unassembled WGS sequence"/>
</dbReference>
<dbReference type="RefSeq" id="WP_340270780.1">
    <property type="nucleotide sequence ID" value="NZ_JBBEOG010000008.1"/>
</dbReference>
<dbReference type="SUPFAM" id="SSF56300">
    <property type="entry name" value="Metallo-dependent phosphatases"/>
    <property type="match status" value="1"/>
</dbReference>
<evidence type="ECO:0000259" key="4">
    <source>
        <dbReference type="Pfam" id="PF00149"/>
    </source>
</evidence>
<keyword evidence="2" id="KW-0378">Hydrolase</keyword>
<sequence length="313" mass="32559">MSRRRGAGRAGRWTAGVAGVLAVLLVLLAGYGVLVEPRLVLDERRLEVALPGAAADADPVRAVFLSDLQVGMWWANTGMVERAAQRGADVDPDLVLLGGDYLYSRVPDPAVQARTVVDLLEPLLALDVPVVAVLGNHDHASGGAEEVTAALEDAGVRVLENDSTRVASAGLHVVGLGTVRQDLVDVDAALDDVPTAAPRVVLSHNPTAFPRLPAGSAPLTLAGHTHCGQVALPGTPRWSYLGLTEEEALVADGWAPAGYGTDGNRLFVSCGIGFSAYPVRVNAPPQLVVVDLVPDAGTAAPRNFPADSRILVP</sequence>
<accession>A0ABW0GP33</accession>
<dbReference type="InterPro" id="IPR029052">
    <property type="entry name" value="Metallo-depent_PP-like"/>
</dbReference>
<keyword evidence="3" id="KW-1133">Transmembrane helix</keyword>